<evidence type="ECO:0000256" key="3">
    <source>
        <dbReference type="ARBA" id="ARBA00022989"/>
    </source>
</evidence>
<feature type="transmembrane region" description="Helical" evidence="5">
    <location>
        <begin position="77"/>
        <end position="101"/>
    </location>
</feature>
<gene>
    <name evidence="7" type="ORF">NYP16_14215</name>
</gene>
<dbReference type="Proteomes" id="UP001141619">
    <property type="component" value="Unassembled WGS sequence"/>
</dbReference>
<accession>A0A9X3U0G8</accession>
<feature type="transmembrane region" description="Helical" evidence="5">
    <location>
        <begin position="698"/>
        <end position="715"/>
    </location>
</feature>
<feature type="transmembrane region" description="Helical" evidence="5">
    <location>
        <begin position="319"/>
        <end position="338"/>
    </location>
</feature>
<comment type="caution">
    <text evidence="7">The sequence shown here is derived from an EMBL/GenBank/DDBJ whole genome shotgun (WGS) entry which is preliminary data.</text>
</comment>
<keyword evidence="8" id="KW-1185">Reference proteome</keyword>
<dbReference type="Gene3D" id="2.60.120.260">
    <property type="entry name" value="Galactose-binding domain-like"/>
    <property type="match status" value="1"/>
</dbReference>
<feature type="transmembrane region" description="Helical" evidence="5">
    <location>
        <begin position="437"/>
        <end position="458"/>
    </location>
</feature>
<feature type="transmembrane region" description="Helical" evidence="5">
    <location>
        <begin position="1024"/>
        <end position="1044"/>
    </location>
</feature>
<feature type="transmembrane region" description="Helical" evidence="5">
    <location>
        <begin position="257"/>
        <end position="278"/>
    </location>
</feature>
<name>A0A9X3U0G8_9PROT</name>
<feature type="transmembrane region" description="Helical" evidence="5">
    <location>
        <begin position="146"/>
        <end position="168"/>
    </location>
</feature>
<feature type="transmembrane region" description="Helical" evidence="5">
    <location>
        <begin position="233"/>
        <end position="252"/>
    </location>
</feature>
<dbReference type="GO" id="GO:0016020">
    <property type="term" value="C:membrane"/>
    <property type="evidence" value="ECO:0007669"/>
    <property type="project" value="UniProtKB-SubCell"/>
</dbReference>
<keyword evidence="2 5" id="KW-0812">Transmembrane</keyword>
<dbReference type="PANTHER" id="PTHR37422">
    <property type="entry name" value="TEICHURONIC ACID BIOSYNTHESIS PROTEIN TUAE"/>
    <property type="match status" value="1"/>
</dbReference>
<feature type="transmembrane region" description="Helical" evidence="5">
    <location>
        <begin position="478"/>
        <end position="500"/>
    </location>
</feature>
<feature type="transmembrane region" description="Helical" evidence="5">
    <location>
        <begin position="620"/>
        <end position="640"/>
    </location>
</feature>
<evidence type="ECO:0000313" key="7">
    <source>
        <dbReference type="EMBL" id="MDA5195104.1"/>
    </source>
</evidence>
<feature type="transmembrane region" description="Helical" evidence="5">
    <location>
        <begin position="746"/>
        <end position="763"/>
    </location>
</feature>
<comment type="subcellular location">
    <subcellularLocation>
        <location evidence="1">Membrane</location>
        <topology evidence="1">Multi-pass membrane protein</topology>
    </subcellularLocation>
</comment>
<feature type="transmembrane region" description="Helical" evidence="5">
    <location>
        <begin position="770"/>
        <end position="792"/>
    </location>
</feature>
<evidence type="ECO:0000259" key="6">
    <source>
        <dbReference type="Pfam" id="PF04932"/>
    </source>
</evidence>
<evidence type="ECO:0000256" key="2">
    <source>
        <dbReference type="ARBA" id="ARBA00022692"/>
    </source>
</evidence>
<feature type="transmembrane region" description="Helical" evidence="5">
    <location>
        <begin position="350"/>
        <end position="369"/>
    </location>
</feature>
<dbReference type="Pfam" id="PF04932">
    <property type="entry name" value="Wzy_C"/>
    <property type="match status" value="1"/>
</dbReference>
<feature type="transmembrane region" description="Helical" evidence="5">
    <location>
        <begin position="647"/>
        <end position="667"/>
    </location>
</feature>
<feature type="transmembrane region" description="Helical" evidence="5">
    <location>
        <begin position="722"/>
        <end position="740"/>
    </location>
</feature>
<feature type="transmembrane region" description="Helical" evidence="5">
    <location>
        <begin position="108"/>
        <end position="126"/>
    </location>
</feature>
<dbReference type="EMBL" id="JANWOI010000005">
    <property type="protein sequence ID" value="MDA5195104.1"/>
    <property type="molecule type" value="Genomic_DNA"/>
</dbReference>
<evidence type="ECO:0000256" key="5">
    <source>
        <dbReference type="SAM" id="Phobius"/>
    </source>
</evidence>
<feature type="transmembrane region" description="Helical" evidence="5">
    <location>
        <begin position="180"/>
        <end position="201"/>
    </location>
</feature>
<evidence type="ECO:0000313" key="8">
    <source>
        <dbReference type="Proteomes" id="UP001141619"/>
    </source>
</evidence>
<dbReference type="InterPro" id="IPR007016">
    <property type="entry name" value="O-antigen_ligase-rel_domated"/>
</dbReference>
<dbReference type="InterPro" id="IPR051533">
    <property type="entry name" value="WaaL-like"/>
</dbReference>
<feature type="domain" description="O-antigen ligase-related" evidence="6">
    <location>
        <begin position="728"/>
        <end position="846"/>
    </location>
</feature>
<feature type="transmembrane region" description="Helical" evidence="5">
    <location>
        <begin position="1076"/>
        <end position="1093"/>
    </location>
</feature>
<reference evidence="7" key="1">
    <citation type="submission" date="2022-08" db="EMBL/GenBank/DDBJ databases">
        <authorList>
            <person name="Vandamme P."/>
            <person name="Hettiarachchi A."/>
            <person name="Peeters C."/>
            <person name="Cnockaert M."/>
            <person name="Carlier A."/>
        </authorList>
    </citation>
    <scope>NUCLEOTIDE SEQUENCE</scope>
    <source>
        <strain evidence="7">LMG 31809</strain>
    </source>
</reference>
<evidence type="ECO:0000256" key="4">
    <source>
        <dbReference type="ARBA" id="ARBA00023136"/>
    </source>
</evidence>
<protein>
    <submittedName>
        <fullName evidence="7">VanZ family protein</fullName>
    </submittedName>
</protein>
<dbReference type="NCBIfam" id="NF037970">
    <property type="entry name" value="vanZ_1"/>
    <property type="match status" value="1"/>
</dbReference>
<feature type="transmembrane region" description="Helical" evidence="5">
    <location>
        <begin position="376"/>
        <end position="398"/>
    </location>
</feature>
<reference evidence="7" key="2">
    <citation type="journal article" date="2023" name="Syst. Appl. Microbiol.">
        <title>Govania unica gen. nov., sp. nov., a rare biosphere bacterium that represents a novel family in the class Alphaproteobacteria.</title>
        <authorList>
            <person name="Vandamme P."/>
            <person name="Peeters C."/>
            <person name="Hettiarachchi A."/>
            <person name="Cnockaert M."/>
            <person name="Carlier A."/>
        </authorList>
    </citation>
    <scope>NUCLEOTIDE SEQUENCE</scope>
    <source>
        <strain evidence="7">LMG 31809</strain>
    </source>
</reference>
<dbReference type="PANTHER" id="PTHR37422:SF13">
    <property type="entry name" value="LIPOPOLYSACCHARIDE BIOSYNTHESIS PROTEIN PA4999-RELATED"/>
    <property type="match status" value="1"/>
</dbReference>
<feature type="transmembrane region" description="Helical" evidence="5">
    <location>
        <begin position="547"/>
        <end position="566"/>
    </location>
</feature>
<organism evidence="7 8">
    <name type="scientific">Govanella unica</name>
    <dbReference type="NCBI Taxonomy" id="2975056"/>
    <lineage>
        <taxon>Bacteria</taxon>
        <taxon>Pseudomonadati</taxon>
        <taxon>Pseudomonadota</taxon>
        <taxon>Alphaproteobacteria</taxon>
        <taxon>Emcibacterales</taxon>
        <taxon>Govanellaceae</taxon>
        <taxon>Govanella</taxon>
    </lineage>
</organism>
<dbReference type="AlphaFoldDB" id="A0A9X3U0G8"/>
<sequence>MTEIAAGIVREDAVKRRHFETVTRLRTEERVRGVLKWLSVLLLAGIIFVSMLPYEFIDQTFDQALAHFLNAQPIDPYIWVSDQCTGHAMAYGALAFCLMGATLRRDGILPAVLASAFAFAVCLGFSCLMEFAQTYLPARSVSANDIAAGCMGALTAIVTWFVLGPSLLEFGARIARGGVAALMAGASLYAIVYAVIMFFPFDIVFSFADLREMMAAGKSFLGAETSNAGLARGSVRVVMEIALAAPLGVLLLRRPAIVAVVVALCVGFGVEIIQFGLVTGQSTAFAGVTRSLGVFLGWVAARALLRLDHMPVLGDRSRLMLRLGAALALVPFALLVVLLDRWTAGTRPGFDQALAILGAVNWLPFYYFYSGDEVVAAVSAMSQIAQYLPLGVLIWIIYGRGGGRSLWTAGVLSLLLTALVETGGLFVAGYRPDPTNLLLNLIGALGGVWFAGGAHYWLGRIFSGRATEHDLAPRAKSAPGWSLSALAAVLLMVAALLLLFDYPVANGWLLGGLLAYALLLRAHPLAWLVIIPAALPVLDFTVLTGRAMLDPFDALLLVTLAMELWRKPLRLGDFGWRGAFLWLMLAYLAAYVIAVLNGLLPLPPFDANSFSSPYSSWQTLWASKGLLAAILLAPMLWRAVRDNPGAFLLLGYGMASGLLLSGLVVMWERFLFTGLLNFNTEYRAVGPFGTMRTGGAHLDAYLATALPFSAVIFLMHRNLKGMIGALLLALIGLYGTYVTFSRGPYLAVLAAALVLGLGLWLAVRKREGHALRFLTFVLVGVGLAAAAAVPFFNGSFLAKRFETMSEDSGIRWNHWQHVLDLRDGDAASLLFGMGPGRYPAFYYAKDSSKTPVGSVSLGQEGARSFVRLAAGKPVYFSQFVRVQPAHHYTLSYRVRAYGENAALAVPICEKWVADSFGCKWTSTAIADGTGQWSAVSLPLKSGDLASARGRAGWITSRPVKFTLYNPVAKTVVDVTDIKLSTESGRNLVDNGDFSDGLDFWYMTADDPLPWHMDNLFVAGLFEQGYLGLALFLGLVTVVGVRLIGEVLEGDRLSAVFLAAFTGFLVVGVIGSPLDSPRLGLLFYLLLFAAYYLCELMRRERRAALA</sequence>
<feature type="transmembrane region" description="Helical" evidence="5">
    <location>
        <begin position="507"/>
        <end position="535"/>
    </location>
</feature>
<feature type="transmembrane region" description="Helical" evidence="5">
    <location>
        <begin position="578"/>
        <end position="600"/>
    </location>
</feature>
<feature type="transmembrane region" description="Helical" evidence="5">
    <location>
        <begin position="34"/>
        <end position="57"/>
    </location>
</feature>
<feature type="transmembrane region" description="Helical" evidence="5">
    <location>
        <begin position="1051"/>
        <end position="1070"/>
    </location>
</feature>
<proteinExistence type="predicted"/>
<feature type="transmembrane region" description="Helical" evidence="5">
    <location>
        <begin position="284"/>
        <end position="307"/>
    </location>
</feature>
<keyword evidence="4 5" id="KW-0472">Membrane</keyword>
<evidence type="ECO:0000256" key="1">
    <source>
        <dbReference type="ARBA" id="ARBA00004141"/>
    </source>
</evidence>
<keyword evidence="3 5" id="KW-1133">Transmembrane helix</keyword>
<feature type="transmembrane region" description="Helical" evidence="5">
    <location>
        <begin position="410"/>
        <end position="430"/>
    </location>
</feature>
<dbReference type="RefSeq" id="WP_274944817.1">
    <property type="nucleotide sequence ID" value="NZ_JANWOI010000005.1"/>
</dbReference>